<dbReference type="Proteomes" id="UP000239480">
    <property type="component" value="Unassembled WGS sequence"/>
</dbReference>
<protein>
    <submittedName>
        <fullName evidence="2">Uncharacterized protein</fullName>
    </submittedName>
</protein>
<evidence type="ECO:0000313" key="3">
    <source>
        <dbReference type="Proteomes" id="UP000239480"/>
    </source>
</evidence>
<feature type="region of interest" description="Disordered" evidence="1">
    <location>
        <begin position="1"/>
        <end position="55"/>
    </location>
</feature>
<organism evidence="2 3">
    <name type="scientific">Aliiruegeria haliotis</name>
    <dbReference type="NCBI Taxonomy" id="1280846"/>
    <lineage>
        <taxon>Bacteria</taxon>
        <taxon>Pseudomonadati</taxon>
        <taxon>Pseudomonadota</taxon>
        <taxon>Alphaproteobacteria</taxon>
        <taxon>Rhodobacterales</taxon>
        <taxon>Roseobacteraceae</taxon>
        <taxon>Aliiruegeria</taxon>
    </lineage>
</organism>
<sequence>MDLGHRGCMSTSGHREPRTGSGKMLEARRPKFSVGNTMKQNGAKRRLWRTGDPADRRCRQTHEADGINGRGLVRQDLD</sequence>
<name>A0A2T0RZ46_9RHOB</name>
<proteinExistence type="predicted"/>
<evidence type="ECO:0000256" key="1">
    <source>
        <dbReference type="SAM" id="MobiDB-lite"/>
    </source>
</evidence>
<gene>
    <name evidence="2" type="ORF">CLV78_101546</name>
</gene>
<keyword evidence="3" id="KW-1185">Reference proteome</keyword>
<dbReference type="EMBL" id="PVTD01000001">
    <property type="protein sequence ID" value="PRY26451.1"/>
    <property type="molecule type" value="Genomic_DNA"/>
</dbReference>
<accession>A0A2T0RZ46</accession>
<reference evidence="2 3" key="1">
    <citation type="submission" date="2018-03" db="EMBL/GenBank/DDBJ databases">
        <title>Genomic Encyclopedia of Archaeal and Bacterial Type Strains, Phase II (KMG-II): from individual species to whole genera.</title>
        <authorList>
            <person name="Goeker M."/>
        </authorList>
    </citation>
    <scope>NUCLEOTIDE SEQUENCE [LARGE SCALE GENOMIC DNA]</scope>
    <source>
        <strain evidence="2 3">DSM 29328</strain>
    </source>
</reference>
<evidence type="ECO:0000313" key="2">
    <source>
        <dbReference type="EMBL" id="PRY26451.1"/>
    </source>
</evidence>
<comment type="caution">
    <text evidence="2">The sequence shown here is derived from an EMBL/GenBank/DDBJ whole genome shotgun (WGS) entry which is preliminary data.</text>
</comment>
<dbReference type="AlphaFoldDB" id="A0A2T0RZ46"/>